<gene>
    <name evidence="1" type="ORF">MM415B03120_0009</name>
</gene>
<proteinExistence type="predicted"/>
<dbReference type="AlphaFoldDB" id="A0A6M3KZF5"/>
<name>A0A6M3KZF5_9ZZZZ</name>
<organism evidence="1">
    <name type="scientific">viral metagenome</name>
    <dbReference type="NCBI Taxonomy" id="1070528"/>
    <lineage>
        <taxon>unclassified sequences</taxon>
        <taxon>metagenomes</taxon>
        <taxon>organismal metagenomes</taxon>
    </lineage>
</organism>
<evidence type="ECO:0000313" key="1">
    <source>
        <dbReference type="EMBL" id="QJA86794.1"/>
    </source>
</evidence>
<accession>A0A6M3KZF5</accession>
<reference evidence="1" key="1">
    <citation type="submission" date="2020-03" db="EMBL/GenBank/DDBJ databases">
        <title>The deep terrestrial virosphere.</title>
        <authorList>
            <person name="Holmfeldt K."/>
            <person name="Nilsson E."/>
            <person name="Simone D."/>
            <person name="Lopez-Fernandez M."/>
            <person name="Wu X."/>
            <person name="de Brujin I."/>
            <person name="Lundin D."/>
            <person name="Andersson A."/>
            <person name="Bertilsson S."/>
            <person name="Dopson M."/>
        </authorList>
    </citation>
    <scope>NUCLEOTIDE SEQUENCE</scope>
    <source>
        <strain evidence="1">MM415B03120</strain>
    </source>
</reference>
<sequence length="174" mass="18688">MINPRPPALSPPLDEGRRACVLCGPFYHEVEMRFDSGGTAEPTVGETFTGASSGDTGVVDEVVLESGTYAGGDAVGTICLTSPTGVGAEGDSSSQYNYGSWGTDNETITGSTGGADMMTLNGTGARKSYGRLWPETQLYFRDGKYYCSEHYMFRFRMKTLDETPLFIPDRGSVT</sequence>
<dbReference type="EMBL" id="MT142659">
    <property type="protein sequence ID" value="QJA86794.1"/>
    <property type="molecule type" value="Genomic_DNA"/>
</dbReference>
<protein>
    <submittedName>
        <fullName evidence="1">Uncharacterized protein</fullName>
    </submittedName>
</protein>